<feature type="compositionally biased region" description="Basic and acidic residues" evidence="1">
    <location>
        <begin position="519"/>
        <end position="531"/>
    </location>
</feature>
<feature type="region of interest" description="Disordered" evidence="1">
    <location>
        <begin position="188"/>
        <end position="209"/>
    </location>
</feature>
<feature type="compositionally biased region" description="Polar residues" evidence="1">
    <location>
        <begin position="693"/>
        <end position="716"/>
    </location>
</feature>
<feature type="compositionally biased region" description="Polar residues" evidence="1">
    <location>
        <begin position="634"/>
        <end position="650"/>
    </location>
</feature>
<dbReference type="InterPro" id="IPR036568">
    <property type="entry name" value="GGCT-like_sf"/>
</dbReference>
<dbReference type="Gene3D" id="3.10.490.10">
    <property type="entry name" value="Gamma-glutamyl cyclotransferase-like"/>
    <property type="match status" value="1"/>
</dbReference>
<evidence type="ECO:0000313" key="2">
    <source>
        <dbReference type="EMBL" id="KAK2190097.1"/>
    </source>
</evidence>
<dbReference type="Proteomes" id="UP001209878">
    <property type="component" value="Unassembled WGS sequence"/>
</dbReference>
<feature type="compositionally biased region" description="Basic and acidic residues" evidence="1">
    <location>
        <begin position="543"/>
        <end position="554"/>
    </location>
</feature>
<feature type="compositionally biased region" description="Basic and acidic residues" evidence="1">
    <location>
        <begin position="572"/>
        <end position="587"/>
    </location>
</feature>
<dbReference type="EMBL" id="JAODUO010000088">
    <property type="protein sequence ID" value="KAK2190097.1"/>
    <property type="molecule type" value="Genomic_DNA"/>
</dbReference>
<feature type="compositionally biased region" description="Low complexity" evidence="1">
    <location>
        <begin position="141"/>
        <end position="156"/>
    </location>
</feature>
<feature type="compositionally biased region" description="Polar residues" evidence="1">
    <location>
        <begin position="189"/>
        <end position="206"/>
    </location>
</feature>
<feature type="compositionally biased region" description="Polar residues" evidence="1">
    <location>
        <begin position="431"/>
        <end position="443"/>
    </location>
</feature>
<feature type="compositionally biased region" description="Basic and acidic residues" evidence="1">
    <location>
        <begin position="446"/>
        <end position="461"/>
    </location>
</feature>
<accession>A0AAD9P8S1</accession>
<feature type="compositionally biased region" description="Polar residues" evidence="1">
    <location>
        <begin position="125"/>
        <end position="139"/>
    </location>
</feature>
<feature type="compositionally biased region" description="Polar residues" evidence="1">
    <location>
        <begin position="1"/>
        <end position="28"/>
    </location>
</feature>
<comment type="caution">
    <text evidence="2">The sequence shown here is derived from an EMBL/GenBank/DDBJ whole genome shotgun (WGS) entry which is preliminary data.</text>
</comment>
<evidence type="ECO:0000256" key="1">
    <source>
        <dbReference type="SAM" id="MobiDB-lite"/>
    </source>
</evidence>
<feature type="region of interest" description="Disordered" evidence="1">
    <location>
        <begin position="693"/>
        <end position="757"/>
    </location>
</feature>
<feature type="compositionally biased region" description="Polar residues" evidence="1">
    <location>
        <begin position="389"/>
        <end position="401"/>
    </location>
</feature>
<reference evidence="2" key="1">
    <citation type="journal article" date="2023" name="Mol. Biol. Evol.">
        <title>Third-Generation Sequencing Reveals the Adaptive Role of the Epigenome in Three Deep-Sea Polychaetes.</title>
        <authorList>
            <person name="Perez M."/>
            <person name="Aroh O."/>
            <person name="Sun Y."/>
            <person name="Lan Y."/>
            <person name="Juniper S.K."/>
            <person name="Young C.R."/>
            <person name="Angers B."/>
            <person name="Qian P.Y."/>
        </authorList>
    </citation>
    <scope>NUCLEOTIDE SEQUENCE</scope>
    <source>
        <strain evidence="2">R07B-5</strain>
    </source>
</reference>
<feature type="region of interest" description="Disordered" evidence="1">
    <location>
        <begin position="356"/>
        <end position="655"/>
    </location>
</feature>
<dbReference type="InterPro" id="IPR013024">
    <property type="entry name" value="GGCT-like"/>
</dbReference>
<feature type="compositionally biased region" description="Basic and acidic residues" evidence="1">
    <location>
        <begin position="471"/>
        <end position="489"/>
    </location>
</feature>
<feature type="compositionally biased region" description="Basic and acidic residues" evidence="1">
    <location>
        <begin position="942"/>
        <end position="954"/>
    </location>
</feature>
<sequence>MENEQPKVSVNQRPPRQPGTGESYQQKWNYDEIPDLNRLKEVAPPQAEQPSQKAKRLRRVGSGVGGQAGVVHKTTATTRATRARRRPNETPPFLSIGNVNAGEKNLGESKQRTQTSSIPHGVKVPQNTPSRLSNTTPMSGNARARSANRPRSMNSSTWNSLVPKKYKNLSSIPDLRASENKWTKMPFKQTRTGQNDPVTHRPQSPGQAMKEKTTLATYHVARIIAKQVAVPEKVHKGKLMKAHLKPLVPVKICGPTIDQCQGIVSGTMGMSEWNADHVYDAKTIRRKKRSPPIPPLQDYIWDDLAASSGHESRRLGGSRTLQRRRHIMAMMSHDFLYERPQTGESIHCTSIASDLTETRDSELKSDIDQTEGSGTDSEHVINVTDINPAGQQVQRKTQSKPQPDPAFPDPSLNSLSGGDTDDLVPGKSQDDSQMVDNKTTVIPNTDEPHDDQQKDAEKTNDADGDGTGTEAGKHSELLKLGDEDGERPVDSVQYPKPGPLQRKLAAIERPQSVPQKAVHFLDEEPKSEARHVQRSKSAHPRITGRERSKERESAGRNGSGTRRKPAPVAVECKAEVLGHEGVHRKDQDDDEGAGNGSDCVPMGSDKGVAPPQGEDSRGSGGGEGTGTSDNSGSQGKQQGLQTWTGMSANWENREKQQTLGLQEAIIITASGGRQNGQLVADASNALVIVPKNPTSVEKSQTSKAADSKPLNGSSASKPPRKPRAKTASPAVRIAQKHTDTKRSRRPHTAHSSSVTLDLGFTHDPKQEIVAHGDLCFVGSEPVVTRTKIAPASATKKRQSEKTNQFEKGAAFGDIVKVGVCSGCCKTSMLVGDRQQALCTNCLLKVNAAKTLALEASESQWHAERGQNLRKSDGKIIETIVEDASNDSDYGSNSDDTNTFMTSFCDLEESLLLTRQEIQAEMKRTQTESDVTSVAVDDDDSEADRCSDDSHQKDAEDEVLARCYEECLRVIGRVGEISEFLTNTEYYRSVKTKQCSEPTVVHKAPTNQMSAKTTGRSEAEFGKDVKSGDVSSYEVMLMRDYSTNVDVPTEDEEEEETPFLEMVCRSLPEPAKLNVCILNCRIPDVRKLSINAQVMPLSKPRNQPSLQEPIAKYPPVCFRVNAHPPDGHLYYFAYGMDMNPHRFSTYIKRDIDNRLWGLLFGFQLKFNKTGADASSGCFPNIEFNPYSSVEGCLYTITEDELHVLDKCVGFPEDLERVVLPVWMSNCTEPDELGIAQYCVAAIAYVAKDRCTQQDDLTELSSDYALDQCLRCSDLLTPAYKDHLRSKRPVATSV</sequence>
<protein>
    <submittedName>
        <fullName evidence="2">Uncharacterized protein</fullName>
    </submittedName>
</protein>
<organism evidence="2 3">
    <name type="scientific">Ridgeia piscesae</name>
    <name type="common">Tubeworm</name>
    <dbReference type="NCBI Taxonomy" id="27915"/>
    <lineage>
        <taxon>Eukaryota</taxon>
        <taxon>Metazoa</taxon>
        <taxon>Spiralia</taxon>
        <taxon>Lophotrochozoa</taxon>
        <taxon>Annelida</taxon>
        <taxon>Polychaeta</taxon>
        <taxon>Sedentaria</taxon>
        <taxon>Canalipalpata</taxon>
        <taxon>Sabellida</taxon>
        <taxon>Siboglinidae</taxon>
        <taxon>Ridgeia</taxon>
    </lineage>
</organism>
<dbReference type="SUPFAM" id="SSF110857">
    <property type="entry name" value="Gamma-glutamyl cyclotransferase-like"/>
    <property type="match status" value="1"/>
</dbReference>
<proteinExistence type="predicted"/>
<feature type="compositionally biased region" description="Basic and acidic residues" evidence="1">
    <location>
        <begin position="356"/>
        <end position="367"/>
    </location>
</feature>
<feature type="region of interest" description="Disordered" evidence="1">
    <location>
        <begin position="922"/>
        <end position="954"/>
    </location>
</feature>
<evidence type="ECO:0000313" key="3">
    <source>
        <dbReference type="Proteomes" id="UP001209878"/>
    </source>
</evidence>
<dbReference type="CDD" id="cd06661">
    <property type="entry name" value="GGCT_like"/>
    <property type="match status" value="1"/>
</dbReference>
<gene>
    <name evidence="2" type="ORF">NP493_88g02054</name>
</gene>
<name>A0AAD9P8S1_RIDPI</name>
<feature type="region of interest" description="Disordered" evidence="1">
    <location>
        <begin position="1"/>
        <end position="159"/>
    </location>
</feature>
<feature type="compositionally biased region" description="Low complexity" evidence="1">
    <location>
        <begin position="69"/>
        <end position="80"/>
    </location>
</feature>
<keyword evidence="3" id="KW-1185">Reference proteome</keyword>